<protein>
    <submittedName>
        <fullName evidence="2">Uncharacterized protein</fullName>
    </submittedName>
</protein>
<dbReference type="EMBL" id="JARBHB010000015">
    <property type="protein sequence ID" value="KAJ8867432.1"/>
    <property type="molecule type" value="Genomic_DNA"/>
</dbReference>
<organism evidence="2 3">
    <name type="scientific">Dryococelus australis</name>
    <dbReference type="NCBI Taxonomy" id="614101"/>
    <lineage>
        <taxon>Eukaryota</taxon>
        <taxon>Metazoa</taxon>
        <taxon>Ecdysozoa</taxon>
        <taxon>Arthropoda</taxon>
        <taxon>Hexapoda</taxon>
        <taxon>Insecta</taxon>
        <taxon>Pterygota</taxon>
        <taxon>Neoptera</taxon>
        <taxon>Polyneoptera</taxon>
        <taxon>Phasmatodea</taxon>
        <taxon>Verophasmatodea</taxon>
        <taxon>Anareolatae</taxon>
        <taxon>Phasmatidae</taxon>
        <taxon>Eurycanthinae</taxon>
        <taxon>Dryococelus</taxon>
    </lineage>
</organism>
<reference evidence="2 3" key="1">
    <citation type="submission" date="2023-02" db="EMBL/GenBank/DDBJ databases">
        <title>LHISI_Scaffold_Assembly.</title>
        <authorList>
            <person name="Stuart O.P."/>
            <person name="Cleave R."/>
            <person name="Magrath M.J.L."/>
            <person name="Mikheyev A.S."/>
        </authorList>
    </citation>
    <scope>NUCLEOTIDE SEQUENCE [LARGE SCALE GENOMIC DNA]</scope>
    <source>
        <strain evidence="2">Daus_M_001</strain>
        <tissue evidence="2">Leg muscle</tissue>
    </source>
</reference>
<evidence type="ECO:0000256" key="1">
    <source>
        <dbReference type="SAM" id="MobiDB-lite"/>
    </source>
</evidence>
<feature type="compositionally biased region" description="Basic residues" evidence="1">
    <location>
        <begin position="309"/>
        <end position="320"/>
    </location>
</feature>
<feature type="region of interest" description="Disordered" evidence="1">
    <location>
        <begin position="34"/>
        <end position="57"/>
    </location>
</feature>
<sequence>MAPPTNRKAPSPLPIYTILFCSFHILFPSPTVPLQPSHRPGHRSTPSGHPGLRFPADEGMELRSYGRLPFLQNNELVGDKRKHRGFGTSGYHAEETGQMVPPANQKAPLRFCDICADNADIKLNHGGSHVTGSPCKVVLRAQEPSRRDAGPSRSWLQANATLNKHYLGPLHSSATHNVQRTPENVGPANIRTFLDNYNKLQADSASSAQREPIAVQYVNPHTWRGMNRELGCEEVHRGSRRLSRGEVSCYTWCDEARALQLVAFMMSPNDGVWPKNDTRMLNPPLQRVPVSMKKAIAEADVTRDEISTKKKKKKKKRKKEKASPFLELLSTSMRAAESKAFGESTRKQILQREKRIYRAKTISHPWTFSVEYALINIQMYAGEVTQLVDRWTHYSGEPEFRYGSENMLANKRKTSSTITASQIQSRDTYETPYDRVKRCRERKKKNIYQGVRARQRRRIRAKQMDRVPNTATPHSFSSLGKFVSFDPVLEGGKPLLGGFSWLPRDHSSRLLRRFLTIFHPRLVRTFLKPCLSPTSRIFLRLVQTKLQLVQNANEGRSFRGSAKSREISPLPRPSDPIHGDLISPFVSRPSQTREISILMPAGQKAARLAKTSGTVDRAIPSGALVVQWLERVQEIPEKTCRPATSSGTIPTCKDTGMTPPAIELGLFLVGGEWSNRYANAAPDTVNAEVT</sequence>
<feature type="region of interest" description="Disordered" evidence="1">
    <location>
        <begin position="302"/>
        <end position="322"/>
    </location>
</feature>
<comment type="caution">
    <text evidence="2">The sequence shown here is derived from an EMBL/GenBank/DDBJ whole genome shotgun (WGS) entry which is preliminary data.</text>
</comment>
<evidence type="ECO:0000313" key="3">
    <source>
        <dbReference type="Proteomes" id="UP001159363"/>
    </source>
</evidence>
<dbReference type="Proteomes" id="UP001159363">
    <property type="component" value="Chromosome 14"/>
</dbReference>
<proteinExistence type="predicted"/>
<gene>
    <name evidence="2" type="ORF">PR048_031234</name>
</gene>
<accession>A0ABQ9G7K9</accession>
<evidence type="ECO:0000313" key="2">
    <source>
        <dbReference type="EMBL" id="KAJ8867432.1"/>
    </source>
</evidence>
<feature type="region of interest" description="Disordered" evidence="1">
    <location>
        <begin position="555"/>
        <end position="581"/>
    </location>
</feature>
<name>A0ABQ9G7K9_9NEOP</name>
<keyword evidence="3" id="KW-1185">Reference proteome</keyword>